<feature type="compositionally biased region" description="Gly residues" evidence="1">
    <location>
        <begin position="54"/>
        <end position="64"/>
    </location>
</feature>
<name>A0AAP0KDE3_9MAGN</name>
<comment type="caution">
    <text evidence="2">The sequence shown here is derived from an EMBL/GenBank/DDBJ whole genome shotgun (WGS) entry which is preliminary data.</text>
</comment>
<accession>A0AAP0KDE3</accession>
<sequence>MGSELGLCSSGGRSPGSARVETIWCSKLGCFPPSTLPGTLMRARSARTARGGLLREGGGGGGGAVSKRVSMDALD</sequence>
<organism evidence="2 3">
    <name type="scientific">Stephania cephalantha</name>
    <dbReference type="NCBI Taxonomy" id="152367"/>
    <lineage>
        <taxon>Eukaryota</taxon>
        <taxon>Viridiplantae</taxon>
        <taxon>Streptophyta</taxon>
        <taxon>Embryophyta</taxon>
        <taxon>Tracheophyta</taxon>
        <taxon>Spermatophyta</taxon>
        <taxon>Magnoliopsida</taxon>
        <taxon>Ranunculales</taxon>
        <taxon>Menispermaceae</taxon>
        <taxon>Menispermoideae</taxon>
        <taxon>Cissampelideae</taxon>
        <taxon>Stephania</taxon>
    </lineage>
</organism>
<feature type="region of interest" description="Disordered" evidence="1">
    <location>
        <begin position="51"/>
        <end position="75"/>
    </location>
</feature>
<keyword evidence="3" id="KW-1185">Reference proteome</keyword>
<reference evidence="2 3" key="1">
    <citation type="submission" date="2024-01" db="EMBL/GenBank/DDBJ databases">
        <title>Genome assemblies of Stephania.</title>
        <authorList>
            <person name="Yang L."/>
        </authorList>
    </citation>
    <scope>NUCLEOTIDE SEQUENCE [LARGE SCALE GENOMIC DNA]</scope>
    <source>
        <strain evidence="2">JXDWG</strain>
        <tissue evidence="2">Leaf</tissue>
    </source>
</reference>
<dbReference type="AlphaFoldDB" id="A0AAP0KDE3"/>
<evidence type="ECO:0000256" key="1">
    <source>
        <dbReference type="SAM" id="MobiDB-lite"/>
    </source>
</evidence>
<evidence type="ECO:0000313" key="2">
    <source>
        <dbReference type="EMBL" id="KAK9149489.1"/>
    </source>
</evidence>
<protein>
    <submittedName>
        <fullName evidence="2">Uncharacterized protein</fullName>
    </submittedName>
</protein>
<gene>
    <name evidence="2" type="ORF">Scep_008246</name>
</gene>
<dbReference type="EMBL" id="JBBNAG010000003">
    <property type="protein sequence ID" value="KAK9149489.1"/>
    <property type="molecule type" value="Genomic_DNA"/>
</dbReference>
<evidence type="ECO:0000313" key="3">
    <source>
        <dbReference type="Proteomes" id="UP001419268"/>
    </source>
</evidence>
<dbReference type="Proteomes" id="UP001419268">
    <property type="component" value="Unassembled WGS sequence"/>
</dbReference>
<proteinExistence type="predicted"/>